<dbReference type="EMBL" id="JAMKPW020000013">
    <property type="protein sequence ID" value="KAK8211531.1"/>
    <property type="molecule type" value="Genomic_DNA"/>
</dbReference>
<accession>A0ACC3SG87</accession>
<evidence type="ECO:0000313" key="1">
    <source>
        <dbReference type="EMBL" id="KAK8211531.1"/>
    </source>
</evidence>
<sequence length="396" mass="44823">MSSIARRSVSAVRNGHYTAFSSYGTPRQPKMYVKAPGRYGRPIAALSASVERRASLREKIQQFEQSIEQRRDETRRLAEEIAEGQSQLALPLQERSAEIVRRQINDNWVGSVESRDMLLYGRQSLLGSASPSSDFGQIWQDCRDGKDLELHNSKPGMLESLEHRIRQQNERVRRWKDFQKRFDQKSVYTNSGIQSPSTRPALIFSEHQSIRVDRSAPETEGTASRPIGAKYAETISCLKTGLDGVRSRKQQSLSQELQESRYSGSRDLSPHNGHLPLERALFSPVKGYIGREHVDKEDATLVEANRTSSPPVTGFTGSTLRDEAATSPWQPSPLQTPLQCIHKNQRTQAKGKQKADKDRRLREIEYQSFPSFPRFSSLSKLTVLPFFVPHSSLITV</sequence>
<gene>
    <name evidence="1" type="ORF">M8818_003184</name>
</gene>
<comment type="caution">
    <text evidence="1">The sequence shown here is derived from an EMBL/GenBank/DDBJ whole genome shotgun (WGS) entry which is preliminary data.</text>
</comment>
<proteinExistence type="predicted"/>
<organism evidence="1 2">
    <name type="scientific">Zalaria obscura</name>
    <dbReference type="NCBI Taxonomy" id="2024903"/>
    <lineage>
        <taxon>Eukaryota</taxon>
        <taxon>Fungi</taxon>
        <taxon>Dikarya</taxon>
        <taxon>Ascomycota</taxon>
        <taxon>Pezizomycotina</taxon>
        <taxon>Dothideomycetes</taxon>
        <taxon>Dothideomycetidae</taxon>
        <taxon>Dothideales</taxon>
        <taxon>Zalariaceae</taxon>
        <taxon>Zalaria</taxon>
    </lineage>
</organism>
<protein>
    <submittedName>
        <fullName evidence="1">Uncharacterized protein</fullName>
    </submittedName>
</protein>
<reference evidence="1" key="1">
    <citation type="submission" date="2024-02" db="EMBL/GenBank/DDBJ databases">
        <title>Metagenome Assembled Genome of Zalaria obscura JY119.</title>
        <authorList>
            <person name="Vighnesh L."/>
            <person name="Jagadeeshwari U."/>
            <person name="Venkata Ramana C."/>
            <person name="Sasikala C."/>
        </authorList>
    </citation>
    <scope>NUCLEOTIDE SEQUENCE</scope>
    <source>
        <strain evidence="1">JY119</strain>
    </source>
</reference>
<dbReference type="Proteomes" id="UP001320706">
    <property type="component" value="Unassembled WGS sequence"/>
</dbReference>
<name>A0ACC3SG87_9PEZI</name>
<keyword evidence="2" id="KW-1185">Reference proteome</keyword>
<evidence type="ECO:0000313" key="2">
    <source>
        <dbReference type="Proteomes" id="UP001320706"/>
    </source>
</evidence>